<name>A0ABW1A901_9ACTN</name>
<dbReference type="InterPro" id="IPR003594">
    <property type="entry name" value="HATPase_dom"/>
</dbReference>
<protein>
    <submittedName>
        <fullName evidence="4">ATP-binding protein</fullName>
    </submittedName>
</protein>
<comment type="caution">
    <text evidence="4">The sequence shown here is derived from an EMBL/GenBank/DDBJ whole genome shotgun (WGS) entry which is preliminary data.</text>
</comment>
<proteinExistence type="predicted"/>
<accession>A0ABW1A901</accession>
<keyword evidence="1" id="KW-0418">Kinase</keyword>
<organism evidence="4 5">
    <name type="scientific">Actinomadura rugatobispora</name>
    <dbReference type="NCBI Taxonomy" id="1994"/>
    <lineage>
        <taxon>Bacteria</taxon>
        <taxon>Bacillati</taxon>
        <taxon>Actinomycetota</taxon>
        <taxon>Actinomycetes</taxon>
        <taxon>Streptosporangiales</taxon>
        <taxon>Thermomonosporaceae</taxon>
        <taxon>Actinomadura</taxon>
    </lineage>
</organism>
<dbReference type="InterPro" id="IPR050267">
    <property type="entry name" value="Anti-sigma-factor_SerPK"/>
</dbReference>
<dbReference type="EMBL" id="JBHSON010000063">
    <property type="protein sequence ID" value="MFC5751071.1"/>
    <property type="molecule type" value="Genomic_DNA"/>
</dbReference>
<feature type="domain" description="Histidine kinase/HSP90-like ATPase" evidence="3">
    <location>
        <begin position="54"/>
        <end position="154"/>
    </location>
</feature>
<evidence type="ECO:0000256" key="1">
    <source>
        <dbReference type="ARBA" id="ARBA00022527"/>
    </source>
</evidence>
<evidence type="ECO:0000313" key="5">
    <source>
        <dbReference type="Proteomes" id="UP001596074"/>
    </source>
</evidence>
<gene>
    <name evidence="4" type="ORF">ACFPZN_36105</name>
</gene>
<sequence length="157" mass="17152">MILATRKRQQSQGQDDVTTKTDELILPMLASAAAAGMARTLTNARLIKWGHSHISDDTFLVASELINNAVNATPGQQITYRLSREAKEILVAVWDSSDRVPTPGQPTEPTLDDLDLSPEHWDDNGGWGLNIVATIASSCGYTRDPSGGKWVWARLKP</sequence>
<dbReference type="PANTHER" id="PTHR35526:SF3">
    <property type="entry name" value="ANTI-SIGMA-F FACTOR RSBW"/>
    <property type="match status" value="1"/>
</dbReference>
<dbReference type="GO" id="GO:0005524">
    <property type="term" value="F:ATP binding"/>
    <property type="evidence" value="ECO:0007669"/>
    <property type="project" value="UniProtKB-KW"/>
</dbReference>
<dbReference type="SUPFAM" id="SSF55874">
    <property type="entry name" value="ATPase domain of HSP90 chaperone/DNA topoisomerase II/histidine kinase"/>
    <property type="match status" value="1"/>
</dbReference>
<evidence type="ECO:0000259" key="3">
    <source>
        <dbReference type="Pfam" id="PF13581"/>
    </source>
</evidence>
<evidence type="ECO:0000313" key="4">
    <source>
        <dbReference type="EMBL" id="MFC5751071.1"/>
    </source>
</evidence>
<keyword evidence="4" id="KW-0547">Nucleotide-binding</keyword>
<keyword evidence="1" id="KW-0808">Transferase</keyword>
<dbReference type="Proteomes" id="UP001596074">
    <property type="component" value="Unassembled WGS sequence"/>
</dbReference>
<feature type="region of interest" description="Disordered" evidence="2">
    <location>
        <begin position="97"/>
        <end position="117"/>
    </location>
</feature>
<dbReference type="CDD" id="cd16936">
    <property type="entry name" value="HATPase_RsbW-like"/>
    <property type="match status" value="1"/>
</dbReference>
<keyword evidence="5" id="KW-1185">Reference proteome</keyword>
<dbReference type="InterPro" id="IPR036890">
    <property type="entry name" value="HATPase_C_sf"/>
</dbReference>
<reference evidence="5" key="1">
    <citation type="journal article" date="2019" name="Int. J. Syst. Evol. Microbiol.">
        <title>The Global Catalogue of Microorganisms (GCM) 10K type strain sequencing project: providing services to taxonomists for standard genome sequencing and annotation.</title>
        <authorList>
            <consortium name="The Broad Institute Genomics Platform"/>
            <consortium name="The Broad Institute Genome Sequencing Center for Infectious Disease"/>
            <person name="Wu L."/>
            <person name="Ma J."/>
        </authorList>
    </citation>
    <scope>NUCLEOTIDE SEQUENCE [LARGE SCALE GENOMIC DNA]</scope>
    <source>
        <strain evidence="5">KCTC 42087</strain>
    </source>
</reference>
<evidence type="ECO:0000256" key="2">
    <source>
        <dbReference type="SAM" id="MobiDB-lite"/>
    </source>
</evidence>
<dbReference type="Pfam" id="PF13581">
    <property type="entry name" value="HATPase_c_2"/>
    <property type="match status" value="1"/>
</dbReference>
<dbReference type="Gene3D" id="3.30.565.10">
    <property type="entry name" value="Histidine kinase-like ATPase, C-terminal domain"/>
    <property type="match status" value="1"/>
</dbReference>
<keyword evidence="4" id="KW-0067">ATP-binding</keyword>
<dbReference type="PANTHER" id="PTHR35526">
    <property type="entry name" value="ANTI-SIGMA-F FACTOR RSBW-RELATED"/>
    <property type="match status" value="1"/>
</dbReference>
<dbReference type="RefSeq" id="WP_378286943.1">
    <property type="nucleotide sequence ID" value="NZ_JBHSON010000063.1"/>
</dbReference>
<keyword evidence="1" id="KW-0723">Serine/threonine-protein kinase</keyword>